<keyword evidence="3" id="KW-0808">Transferase</keyword>
<dbReference type="GO" id="GO:0032259">
    <property type="term" value="P:methylation"/>
    <property type="evidence" value="ECO:0007669"/>
    <property type="project" value="UniProtKB-KW"/>
</dbReference>
<dbReference type="PANTHER" id="PTHR43861">
    <property type="entry name" value="TRANS-ACONITATE 2-METHYLTRANSFERASE-RELATED"/>
    <property type="match status" value="1"/>
</dbReference>
<dbReference type="Proteomes" id="UP000033647">
    <property type="component" value="Unassembled WGS sequence"/>
</dbReference>
<dbReference type="CDD" id="cd02440">
    <property type="entry name" value="AdoMet_MTases"/>
    <property type="match status" value="1"/>
</dbReference>
<reference evidence="3 4" key="1">
    <citation type="submission" date="2015-03" db="EMBL/GenBank/DDBJ databases">
        <title>RNA-seq based gene annotation and comparative genomics of four Zymoseptoria species reveal species-specific pathogenicity related genes and transposable element activity.</title>
        <authorList>
            <person name="Grandaubert J."/>
            <person name="Bhattacharyya A."/>
            <person name="Stukenbrock E.H."/>
        </authorList>
    </citation>
    <scope>NUCLEOTIDE SEQUENCE [LARGE SCALE GENOMIC DNA]</scope>
    <source>
        <strain evidence="3 4">Zb18110</strain>
    </source>
</reference>
<accession>A0A0F4GVT7</accession>
<dbReference type="AlphaFoldDB" id="A0A0F4GVT7"/>
<dbReference type="InterPro" id="IPR025714">
    <property type="entry name" value="Methyltranfer_dom"/>
</dbReference>
<dbReference type="GO" id="GO:0008168">
    <property type="term" value="F:methyltransferase activity"/>
    <property type="evidence" value="ECO:0007669"/>
    <property type="project" value="UniProtKB-KW"/>
</dbReference>
<keyword evidence="3" id="KW-0830">Ubiquinone</keyword>
<dbReference type="STRING" id="1047168.A0A0F4GVT7"/>
<evidence type="ECO:0000313" key="3">
    <source>
        <dbReference type="EMBL" id="KJY01497.1"/>
    </source>
</evidence>
<evidence type="ECO:0000256" key="1">
    <source>
        <dbReference type="SAM" id="MobiDB-lite"/>
    </source>
</evidence>
<name>A0A0F4GVT7_9PEZI</name>
<dbReference type="OrthoDB" id="10017101at2759"/>
<gene>
    <name evidence="3" type="ORF">TI39_contig289g00042</name>
</gene>
<proteinExistence type="predicted"/>
<feature type="region of interest" description="Disordered" evidence="1">
    <location>
        <begin position="1"/>
        <end position="21"/>
    </location>
</feature>
<comment type="caution">
    <text evidence="3">The sequence shown here is derived from an EMBL/GenBank/DDBJ whole genome shotgun (WGS) entry which is preliminary data.</text>
</comment>
<keyword evidence="3" id="KW-0489">Methyltransferase</keyword>
<evidence type="ECO:0000313" key="4">
    <source>
        <dbReference type="Proteomes" id="UP000033647"/>
    </source>
</evidence>
<sequence>MPDSSPNTTPPSKPIYAPGHATSHITNHTWRTASNSTPYLLPHLSSISTQNPHLHFLDVGAGPGTLTASIATHLPSTATIIATDISPSVLARAATHFTSKGLSNATTRVASVYHLASTFGEESFDVVHTHQVLVHLTSPPLSALQPMLGVCKSGGTLALREGDLKMQSIHPSTPALTAFFPLLLKYHVSTGGSVSMGTELVSLAMRAGVPRENITATMGTWCIAAREDREAWGWAIAARCREGPMRGKAVEEGWASEEEMDGMARAWDEWVEAEDGVWGLMNGEVIIRKP</sequence>
<evidence type="ECO:0000259" key="2">
    <source>
        <dbReference type="Pfam" id="PF13847"/>
    </source>
</evidence>
<dbReference type="InterPro" id="IPR029063">
    <property type="entry name" value="SAM-dependent_MTases_sf"/>
</dbReference>
<feature type="domain" description="Methyltransferase" evidence="2">
    <location>
        <begin position="52"/>
        <end position="163"/>
    </location>
</feature>
<protein>
    <submittedName>
        <fullName evidence="3">Ubiquinone biosynthesis methyltransferase UbiE like protein</fullName>
    </submittedName>
</protein>
<dbReference type="EMBL" id="LAFY01000281">
    <property type="protein sequence ID" value="KJY01497.1"/>
    <property type="molecule type" value="Genomic_DNA"/>
</dbReference>
<dbReference type="Pfam" id="PF13847">
    <property type="entry name" value="Methyltransf_31"/>
    <property type="match status" value="1"/>
</dbReference>
<keyword evidence="4" id="KW-1185">Reference proteome</keyword>
<dbReference type="Gene3D" id="3.40.50.150">
    <property type="entry name" value="Vaccinia Virus protein VP39"/>
    <property type="match status" value="1"/>
</dbReference>
<organism evidence="3 4">
    <name type="scientific">Zymoseptoria brevis</name>
    <dbReference type="NCBI Taxonomy" id="1047168"/>
    <lineage>
        <taxon>Eukaryota</taxon>
        <taxon>Fungi</taxon>
        <taxon>Dikarya</taxon>
        <taxon>Ascomycota</taxon>
        <taxon>Pezizomycotina</taxon>
        <taxon>Dothideomycetes</taxon>
        <taxon>Dothideomycetidae</taxon>
        <taxon>Mycosphaerellales</taxon>
        <taxon>Mycosphaerellaceae</taxon>
        <taxon>Zymoseptoria</taxon>
    </lineage>
</organism>
<dbReference type="SUPFAM" id="SSF53335">
    <property type="entry name" value="S-adenosyl-L-methionine-dependent methyltransferases"/>
    <property type="match status" value="1"/>
</dbReference>